<accession>A0A1G2H5U5</accession>
<dbReference type="Gene3D" id="3.40.630.30">
    <property type="match status" value="2"/>
</dbReference>
<dbReference type="PROSITE" id="PS51191">
    <property type="entry name" value="FEMABX"/>
    <property type="match status" value="1"/>
</dbReference>
<dbReference type="Pfam" id="PF02388">
    <property type="entry name" value="FemAB"/>
    <property type="match status" value="2"/>
</dbReference>
<dbReference type="AlphaFoldDB" id="A0A1G2H5U5"/>
<reference evidence="7 8" key="1">
    <citation type="journal article" date="2016" name="Nat. Commun.">
        <title>Thousands of microbial genomes shed light on interconnected biogeochemical processes in an aquifer system.</title>
        <authorList>
            <person name="Anantharaman K."/>
            <person name="Brown C.T."/>
            <person name="Hug L.A."/>
            <person name="Sharon I."/>
            <person name="Castelle C.J."/>
            <person name="Probst A.J."/>
            <person name="Thomas B.C."/>
            <person name="Singh A."/>
            <person name="Wilkins M.J."/>
            <person name="Karaoz U."/>
            <person name="Brodie E.L."/>
            <person name="Williams K.H."/>
            <person name="Hubbard S.S."/>
            <person name="Banfield J.F."/>
        </authorList>
    </citation>
    <scope>NUCLEOTIDE SEQUENCE [LARGE SCALE GENOMIC DNA]</scope>
</reference>
<dbReference type="GO" id="GO:0016755">
    <property type="term" value="F:aminoacyltransferase activity"/>
    <property type="evidence" value="ECO:0007669"/>
    <property type="project" value="InterPro"/>
</dbReference>
<proteinExistence type="inferred from homology"/>
<keyword evidence="3" id="KW-0133">Cell shape</keyword>
<comment type="similarity">
    <text evidence="1">Belongs to the FemABX family.</text>
</comment>
<evidence type="ECO:0000313" key="7">
    <source>
        <dbReference type="EMBL" id="OGZ57866.1"/>
    </source>
</evidence>
<keyword evidence="2" id="KW-0808">Transferase</keyword>
<evidence type="ECO:0000313" key="8">
    <source>
        <dbReference type="Proteomes" id="UP000177932"/>
    </source>
</evidence>
<dbReference type="InterPro" id="IPR003447">
    <property type="entry name" value="FEMABX"/>
</dbReference>
<name>A0A1G2H5U5_9BACT</name>
<dbReference type="Proteomes" id="UP000177932">
    <property type="component" value="Unassembled WGS sequence"/>
</dbReference>
<comment type="caution">
    <text evidence="7">The sequence shown here is derived from an EMBL/GenBank/DDBJ whole genome shotgun (WGS) entry which is preliminary data.</text>
</comment>
<keyword evidence="6" id="KW-0961">Cell wall biogenesis/degradation</keyword>
<keyword evidence="4" id="KW-0573">Peptidoglycan synthesis</keyword>
<keyword evidence="5" id="KW-0012">Acyltransferase</keyword>
<dbReference type="EMBL" id="MHOD01000020">
    <property type="protein sequence ID" value="OGZ57866.1"/>
    <property type="molecule type" value="Genomic_DNA"/>
</dbReference>
<evidence type="ECO:0000256" key="5">
    <source>
        <dbReference type="ARBA" id="ARBA00023315"/>
    </source>
</evidence>
<dbReference type="GO" id="GO:0008360">
    <property type="term" value="P:regulation of cell shape"/>
    <property type="evidence" value="ECO:0007669"/>
    <property type="project" value="UniProtKB-KW"/>
</dbReference>
<dbReference type="InterPro" id="IPR016181">
    <property type="entry name" value="Acyl_CoA_acyltransferase"/>
</dbReference>
<sequence length="343" mass="39875">MFNCQEIKDKQIWDSFVTSQPSHTFLHSWNWGQFNAEMGDRVWRLGVYNVDKILVAAALVVKVHARRGDFIFIPHGPITNQALSAGDLKTAFETLLKEITRVSREEKASFIRISPLLEKNQENKKLFKDLGFRPAPIHMHAEITWTLNLALTENELFSKMRKTTRNLIRRAERDGVKIVTGTSDEEFESFQKLYAETSRRHTFTPFSHRYLETQISAFQKDGSVEIFNACYNNQTIASAIVVFYGKSAYYHHGASTPSKIPAAYLLQWEAIREAKRRGHEFYNFWGVIPENAPKNHPWAGITLFKKGFGGFQTDYIHAQDLPLSWKYWINWGIETIRKRRRNL</sequence>
<dbReference type="SUPFAM" id="SSF55729">
    <property type="entry name" value="Acyl-CoA N-acyltransferases (Nat)"/>
    <property type="match status" value="2"/>
</dbReference>
<dbReference type="PANTHER" id="PTHR36174:SF1">
    <property type="entry name" value="LIPID II:GLYCINE GLYCYLTRANSFERASE"/>
    <property type="match status" value="1"/>
</dbReference>
<evidence type="ECO:0000256" key="1">
    <source>
        <dbReference type="ARBA" id="ARBA00009943"/>
    </source>
</evidence>
<evidence type="ECO:0000256" key="3">
    <source>
        <dbReference type="ARBA" id="ARBA00022960"/>
    </source>
</evidence>
<gene>
    <name evidence="7" type="ORF">A2827_00155</name>
</gene>
<dbReference type="GO" id="GO:0071555">
    <property type="term" value="P:cell wall organization"/>
    <property type="evidence" value="ECO:0007669"/>
    <property type="project" value="UniProtKB-KW"/>
</dbReference>
<evidence type="ECO:0008006" key="9">
    <source>
        <dbReference type="Google" id="ProtNLM"/>
    </source>
</evidence>
<organism evidence="7 8">
    <name type="scientific">Candidatus Spechtbacteria bacterium RIFCSPHIGHO2_01_FULL_43_30</name>
    <dbReference type="NCBI Taxonomy" id="1802158"/>
    <lineage>
        <taxon>Bacteria</taxon>
        <taxon>Candidatus Spechtiibacteriota</taxon>
    </lineage>
</organism>
<dbReference type="GO" id="GO:0009252">
    <property type="term" value="P:peptidoglycan biosynthetic process"/>
    <property type="evidence" value="ECO:0007669"/>
    <property type="project" value="UniProtKB-KW"/>
</dbReference>
<evidence type="ECO:0000256" key="2">
    <source>
        <dbReference type="ARBA" id="ARBA00022679"/>
    </source>
</evidence>
<protein>
    <recommendedName>
        <fullName evidence="9">BioF2-like acetyltransferase domain-containing protein</fullName>
    </recommendedName>
</protein>
<evidence type="ECO:0000256" key="6">
    <source>
        <dbReference type="ARBA" id="ARBA00023316"/>
    </source>
</evidence>
<dbReference type="STRING" id="1802158.A2827_00155"/>
<evidence type="ECO:0000256" key="4">
    <source>
        <dbReference type="ARBA" id="ARBA00022984"/>
    </source>
</evidence>
<dbReference type="InterPro" id="IPR050644">
    <property type="entry name" value="PG_Glycine_Bridge_Synth"/>
</dbReference>
<dbReference type="PANTHER" id="PTHR36174">
    <property type="entry name" value="LIPID II:GLYCINE GLYCYLTRANSFERASE"/>
    <property type="match status" value="1"/>
</dbReference>